<dbReference type="NCBIfam" id="NF033746">
    <property type="entry name" value="class_D_sortase"/>
    <property type="match status" value="1"/>
</dbReference>
<evidence type="ECO:0000313" key="5">
    <source>
        <dbReference type="Proteomes" id="UP000679749"/>
    </source>
</evidence>
<keyword evidence="3" id="KW-0812">Transmembrane</keyword>
<dbReference type="EMBL" id="JAGYPF010000002">
    <property type="protein sequence ID" value="MBS4213063.1"/>
    <property type="molecule type" value="Genomic_DNA"/>
</dbReference>
<evidence type="ECO:0000256" key="1">
    <source>
        <dbReference type="ARBA" id="ARBA00022801"/>
    </source>
</evidence>
<comment type="caution">
    <text evidence="4">The sequence shown here is derived from an EMBL/GenBank/DDBJ whole genome shotgun (WGS) entry which is preliminary data.</text>
</comment>
<gene>
    <name evidence="4" type="ORF">KHA99_11445</name>
</gene>
<dbReference type="Pfam" id="PF04203">
    <property type="entry name" value="Sortase"/>
    <property type="match status" value="1"/>
</dbReference>
<keyword evidence="5" id="KW-1185">Reference proteome</keyword>
<evidence type="ECO:0000256" key="3">
    <source>
        <dbReference type="SAM" id="Phobius"/>
    </source>
</evidence>
<dbReference type="CDD" id="cd05828">
    <property type="entry name" value="Sortase_D_1"/>
    <property type="match status" value="1"/>
</dbReference>
<sequence>MKSSRKKKKNRVKWILLGIPALLIIAGAATIGFFGWEMTKETALLAKTVIKPYKPEQSARKFNTEAWPTLPEPGSKLGELSISSLNLSYPVVQGTHDNELKMGVGHMAGSTLPGQGGHVILSGHRDTVFRKLENLKVGDDITFTTPYGDFIYETTEFKIVDAADETIAVPTDYETLTLTTCYPFHFIGNAPQRFIVYTKLKTNPLLQSAHS</sequence>
<proteinExistence type="predicted"/>
<accession>A0A942U670</accession>
<dbReference type="Gene3D" id="2.40.260.10">
    <property type="entry name" value="Sortase"/>
    <property type="match status" value="1"/>
</dbReference>
<feature type="active site" description="Acyl-thioester intermediate" evidence="2">
    <location>
        <position position="181"/>
    </location>
</feature>
<dbReference type="NCBIfam" id="TIGR01076">
    <property type="entry name" value="sortase_fam"/>
    <property type="match status" value="1"/>
</dbReference>
<dbReference type="SUPFAM" id="SSF63817">
    <property type="entry name" value="Sortase"/>
    <property type="match status" value="1"/>
</dbReference>
<keyword evidence="3" id="KW-1133">Transmembrane helix</keyword>
<reference evidence="4" key="1">
    <citation type="submission" date="2021-05" db="EMBL/GenBank/DDBJ databases">
        <title>Novel Bacillus species.</title>
        <authorList>
            <person name="Liu G."/>
        </authorList>
    </citation>
    <scope>NUCLEOTIDE SEQUENCE</scope>
    <source>
        <strain evidence="4">FJAT-49825</strain>
    </source>
</reference>
<dbReference type="InterPro" id="IPR023365">
    <property type="entry name" value="Sortase_dom-sf"/>
</dbReference>
<dbReference type="InterPro" id="IPR005754">
    <property type="entry name" value="Sortase"/>
</dbReference>
<keyword evidence="3" id="KW-0472">Membrane</keyword>
<evidence type="ECO:0000313" key="4">
    <source>
        <dbReference type="EMBL" id="MBS4213063.1"/>
    </source>
</evidence>
<dbReference type="AlphaFoldDB" id="A0A942U670"/>
<keyword evidence="1" id="KW-0378">Hydrolase</keyword>
<name>A0A942U670_9BACI</name>
<protein>
    <submittedName>
        <fullName evidence="4">Class D sortase</fullName>
    </submittedName>
</protein>
<dbReference type="InterPro" id="IPR053525">
    <property type="entry name" value="Sortase_D"/>
</dbReference>
<dbReference type="InterPro" id="IPR041999">
    <property type="entry name" value="Sortase_D_1"/>
</dbReference>
<feature type="active site" description="Proton donor/acceptor" evidence="2">
    <location>
        <position position="124"/>
    </location>
</feature>
<organism evidence="4 5">
    <name type="scientific">Neobacillus rhizophilus</name>
    <dbReference type="NCBI Taxonomy" id="2833579"/>
    <lineage>
        <taxon>Bacteria</taxon>
        <taxon>Bacillati</taxon>
        <taxon>Bacillota</taxon>
        <taxon>Bacilli</taxon>
        <taxon>Bacillales</taxon>
        <taxon>Bacillaceae</taxon>
        <taxon>Neobacillus</taxon>
    </lineage>
</organism>
<dbReference type="Proteomes" id="UP000679749">
    <property type="component" value="Unassembled WGS sequence"/>
</dbReference>
<dbReference type="RefSeq" id="WP_213117575.1">
    <property type="nucleotide sequence ID" value="NZ_JAGYPF010000002.1"/>
</dbReference>
<feature type="transmembrane region" description="Helical" evidence="3">
    <location>
        <begin position="12"/>
        <end position="36"/>
    </location>
</feature>
<evidence type="ECO:0000256" key="2">
    <source>
        <dbReference type="PIRSR" id="PIRSR605754-1"/>
    </source>
</evidence>
<dbReference type="GO" id="GO:0016787">
    <property type="term" value="F:hydrolase activity"/>
    <property type="evidence" value="ECO:0007669"/>
    <property type="project" value="UniProtKB-KW"/>
</dbReference>